<dbReference type="Proteomes" id="UP000294535">
    <property type="component" value="Unassembled WGS sequence"/>
</dbReference>
<dbReference type="AlphaFoldDB" id="A0A4R6T3P2"/>
<keyword evidence="3" id="KW-0106">Calcium</keyword>
<evidence type="ECO:0000256" key="3">
    <source>
        <dbReference type="ARBA" id="ARBA00022837"/>
    </source>
</evidence>
<dbReference type="SUPFAM" id="SSF141072">
    <property type="entry name" value="CalX-like"/>
    <property type="match status" value="1"/>
</dbReference>
<feature type="non-terminal residue" evidence="5">
    <location>
        <position position="1"/>
    </location>
</feature>
<dbReference type="GO" id="GO:0016020">
    <property type="term" value="C:membrane"/>
    <property type="evidence" value="ECO:0007669"/>
    <property type="project" value="InterPro"/>
</dbReference>
<reference evidence="5 6" key="1">
    <citation type="submission" date="2019-03" db="EMBL/GenBank/DDBJ databases">
        <title>Genomic Encyclopedia of Type Strains, Phase III (KMG-III): the genomes of soil and plant-associated and newly described type strains.</title>
        <authorList>
            <person name="Whitman W."/>
        </authorList>
    </citation>
    <scope>NUCLEOTIDE SEQUENCE [LARGE SCALE GENOMIC DNA]</scope>
    <source>
        <strain evidence="5 6">CECT 8446</strain>
    </source>
</reference>
<dbReference type="GO" id="GO:0007154">
    <property type="term" value="P:cell communication"/>
    <property type="evidence" value="ECO:0007669"/>
    <property type="project" value="InterPro"/>
</dbReference>
<proteinExistence type="predicted"/>
<dbReference type="Pfam" id="PF11617">
    <property type="entry name" value="Cu-binding_MopE"/>
    <property type="match status" value="1"/>
</dbReference>
<gene>
    <name evidence="5" type="ORF">DFQ04_3647</name>
</gene>
<comment type="caution">
    <text evidence="5">The sequence shown here is derived from an EMBL/GenBank/DDBJ whole genome shotgun (WGS) entry which is preliminary data.</text>
</comment>
<dbReference type="InterPro" id="IPR021655">
    <property type="entry name" value="Put_metal-bd"/>
</dbReference>
<evidence type="ECO:0000259" key="4">
    <source>
        <dbReference type="Pfam" id="PF03160"/>
    </source>
</evidence>
<protein>
    <submittedName>
        <fullName evidence="5">Calx-beta domain-containing protein</fullName>
    </submittedName>
</protein>
<dbReference type="RefSeq" id="WP_317129617.1">
    <property type="nucleotide sequence ID" value="NZ_SNYF01000011.1"/>
</dbReference>
<dbReference type="InterPro" id="IPR003644">
    <property type="entry name" value="Calx_beta"/>
</dbReference>
<dbReference type="InterPro" id="IPR038081">
    <property type="entry name" value="CalX-like_sf"/>
</dbReference>
<dbReference type="Gene3D" id="2.60.40.2030">
    <property type="match status" value="1"/>
</dbReference>
<evidence type="ECO:0000313" key="6">
    <source>
        <dbReference type="Proteomes" id="UP000294535"/>
    </source>
</evidence>
<dbReference type="EMBL" id="SNYF01000011">
    <property type="protein sequence ID" value="TDQ13611.1"/>
    <property type="molecule type" value="Genomic_DNA"/>
</dbReference>
<name>A0A4R6T3P2_9BACT</name>
<keyword evidence="1" id="KW-0732">Signal</keyword>
<evidence type="ECO:0000256" key="1">
    <source>
        <dbReference type="ARBA" id="ARBA00022729"/>
    </source>
</evidence>
<evidence type="ECO:0000313" key="5">
    <source>
        <dbReference type="EMBL" id="TDQ13611.1"/>
    </source>
</evidence>
<evidence type="ECO:0000256" key="2">
    <source>
        <dbReference type="ARBA" id="ARBA00022737"/>
    </source>
</evidence>
<accession>A0A4R6T3P2</accession>
<dbReference type="Pfam" id="PF03160">
    <property type="entry name" value="Calx-beta"/>
    <property type="match status" value="1"/>
</dbReference>
<keyword evidence="2" id="KW-0677">Repeat</keyword>
<keyword evidence="6" id="KW-1185">Reference proteome</keyword>
<organism evidence="5 6">
    <name type="scientific">Algoriphagus boseongensis</name>
    <dbReference type="NCBI Taxonomy" id="1442587"/>
    <lineage>
        <taxon>Bacteria</taxon>
        <taxon>Pseudomonadati</taxon>
        <taxon>Bacteroidota</taxon>
        <taxon>Cytophagia</taxon>
        <taxon>Cytophagales</taxon>
        <taxon>Cyclobacteriaceae</taxon>
        <taxon>Algoriphagus</taxon>
    </lineage>
</organism>
<sequence>YSNASLSNGDQVSVVMTSSASCAVPTSATSNTVTMTVQQLTTYYQDMDGDGYGNPSVSITSCTKPDGYVINNTDCNDFLAAINPGAIEICGNGIDENCNGMVDDVCSDRIPILQTRVYPVKEGDEGTIQFGVEIFLDTMATKEVILSYTTSDQEAVAGEDYVATNGKLIIPAGSISGKVFVGIIGDKLPEKNERFNLKFTNPVNVTLPANPQIPIQILDDEKGKRIGIMVSRAEQWFVPGAPDLLDEIIIFNPKGLVVFTGTNIPNQITLPQLAAGSYNFTAKARDKKGNVQIISGMLIIKD</sequence>
<feature type="domain" description="Calx-beta" evidence="4">
    <location>
        <begin position="114"/>
        <end position="208"/>
    </location>
</feature>